<dbReference type="Pfam" id="PF01548">
    <property type="entry name" value="DEDD_Tnp_IS110"/>
    <property type="match status" value="1"/>
</dbReference>
<accession>A0A9Y2ID70</accession>
<keyword evidence="1" id="KW-0175">Coiled coil</keyword>
<organism evidence="4 5">
    <name type="scientific">Amycolatopsis carbonis</name>
    <dbReference type="NCBI Taxonomy" id="715471"/>
    <lineage>
        <taxon>Bacteria</taxon>
        <taxon>Bacillati</taxon>
        <taxon>Actinomycetota</taxon>
        <taxon>Actinomycetes</taxon>
        <taxon>Pseudonocardiales</taxon>
        <taxon>Pseudonocardiaceae</taxon>
        <taxon>Amycolatopsis</taxon>
    </lineage>
</organism>
<dbReference type="EMBL" id="CP127294">
    <property type="protein sequence ID" value="WIX76935.1"/>
    <property type="molecule type" value="Genomic_DNA"/>
</dbReference>
<feature type="domain" description="Transposase IS110-like N-terminal" evidence="2">
    <location>
        <begin position="7"/>
        <end position="158"/>
    </location>
</feature>
<dbReference type="InterPro" id="IPR002525">
    <property type="entry name" value="Transp_IS110-like_N"/>
</dbReference>
<dbReference type="AlphaFoldDB" id="A0A9Y2ID70"/>
<dbReference type="PANTHER" id="PTHR33055">
    <property type="entry name" value="TRANSPOSASE FOR INSERTION SEQUENCE ELEMENT IS1111A"/>
    <property type="match status" value="1"/>
</dbReference>
<protein>
    <submittedName>
        <fullName evidence="4">IS110 family transposase</fullName>
    </submittedName>
</protein>
<dbReference type="PANTHER" id="PTHR33055:SF16">
    <property type="entry name" value="TRANSPOSASE FOR INSERTION SEQUENCE ELEMENT IS1547"/>
    <property type="match status" value="1"/>
</dbReference>
<feature type="domain" description="Transposase IS116/IS110/IS902 C-terminal" evidence="3">
    <location>
        <begin position="223"/>
        <end position="306"/>
    </location>
</feature>
<keyword evidence="5" id="KW-1185">Reference proteome</keyword>
<evidence type="ECO:0000313" key="4">
    <source>
        <dbReference type="EMBL" id="WIX76935.1"/>
    </source>
</evidence>
<dbReference type="KEGG" id="acab:QRX50_36775"/>
<evidence type="ECO:0000256" key="1">
    <source>
        <dbReference type="SAM" id="Coils"/>
    </source>
</evidence>
<dbReference type="GO" id="GO:0006313">
    <property type="term" value="P:DNA transposition"/>
    <property type="evidence" value="ECO:0007669"/>
    <property type="project" value="InterPro"/>
</dbReference>
<proteinExistence type="predicted"/>
<dbReference type="GO" id="GO:0004803">
    <property type="term" value="F:transposase activity"/>
    <property type="evidence" value="ECO:0007669"/>
    <property type="project" value="InterPro"/>
</dbReference>
<dbReference type="InterPro" id="IPR047650">
    <property type="entry name" value="Transpos_IS110"/>
</dbReference>
<dbReference type="Proteomes" id="UP001236014">
    <property type="component" value="Chromosome"/>
</dbReference>
<reference evidence="4 5" key="1">
    <citation type="submission" date="2023-06" db="EMBL/GenBank/DDBJ databases">
        <authorList>
            <person name="Oyuntsetseg B."/>
            <person name="Kim S.B."/>
        </authorList>
    </citation>
    <scope>NUCLEOTIDE SEQUENCE [LARGE SCALE GENOMIC DNA]</scope>
    <source>
        <strain evidence="4 5">2-15</strain>
    </source>
</reference>
<name>A0A9Y2ID70_9PSEU</name>
<feature type="coiled-coil region" evidence="1">
    <location>
        <begin position="192"/>
        <end position="219"/>
    </location>
</feature>
<dbReference type="NCBIfam" id="NF033542">
    <property type="entry name" value="transpos_IS110"/>
    <property type="match status" value="1"/>
</dbReference>
<dbReference type="Pfam" id="PF02371">
    <property type="entry name" value="Transposase_20"/>
    <property type="match status" value="1"/>
</dbReference>
<dbReference type="InterPro" id="IPR003346">
    <property type="entry name" value="Transposase_20"/>
</dbReference>
<evidence type="ECO:0000259" key="3">
    <source>
        <dbReference type="Pfam" id="PF02371"/>
    </source>
</evidence>
<dbReference type="GO" id="GO:0003677">
    <property type="term" value="F:DNA binding"/>
    <property type="evidence" value="ECO:0007669"/>
    <property type="project" value="InterPro"/>
</dbReference>
<sequence>MDRHVVIGIDPHKTSWYAAVVDSRHQLLEELRVPASRADYRELHRLARRWPGIRWAIEGSSGLGRPLTQRLIDDDITVLDVPSKLTSRVRQLATGHGRKTDQVDARSVAVAALTGADRQHRQDDHAETLRLLSEHRDELVRRRTQVINRLHVLLSHLFDGGAPASLTADRAAALLGRIRRARGARATRRTLAVDLVAEVRHLDKKIATAEQRVSDAVSETEPTLLQLPGVGPVLAARIIGRVGSLDRFPSANHFTSYCGTAPIEVSSGDVTRHRLSRAGDRQLNHALHLIALSQVRRHAPARQYYQRKRAAGKVHREAMRCLKRRLATVIFRHLTADQRAATPAPA</sequence>
<gene>
    <name evidence="4" type="ORF">QRX50_36775</name>
</gene>
<evidence type="ECO:0000313" key="5">
    <source>
        <dbReference type="Proteomes" id="UP001236014"/>
    </source>
</evidence>
<evidence type="ECO:0000259" key="2">
    <source>
        <dbReference type="Pfam" id="PF01548"/>
    </source>
</evidence>
<dbReference type="RefSeq" id="WP_285967681.1">
    <property type="nucleotide sequence ID" value="NZ_CP127294.1"/>
</dbReference>